<protein>
    <recommendedName>
        <fullName evidence="3">DUF4913 domain-containing protein</fullName>
    </recommendedName>
</protein>
<evidence type="ECO:0008006" key="3">
    <source>
        <dbReference type="Google" id="ProtNLM"/>
    </source>
</evidence>
<comment type="caution">
    <text evidence="1">The sequence shown here is derived from an EMBL/GenBank/DDBJ whole genome shotgun (WGS) entry which is preliminary data.</text>
</comment>
<proteinExistence type="predicted"/>
<reference evidence="1 2" key="1">
    <citation type="submission" date="2024-09" db="EMBL/GenBank/DDBJ databases">
        <authorList>
            <person name="Sun Q."/>
            <person name="Mori K."/>
        </authorList>
    </citation>
    <scope>NUCLEOTIDE SEQUENCE [LARGE SCALE GENOMIC DNA]</scope>
    <source>
        <strain evidence="1 2">JCM 3143</strain>
    </source>
</reference>
<gene>
    <name evidence="1" type="ORF">ACFFSA_28650</name>
</gene>
<evidence type="ECO:0000313" key="2">
    <source>
        <dbReference type="Proteomes" id="UP001589532"/>
    </source>
</evidence>
<sequence length="185" mass="20903">MTTTTGKGQAPRDDLVTMLAVDVGALGARVDGMSAKVGEIERHVGELAAIAAAVSELRERTTAIAETLTRMNKRNTGGEPQKTWSWTGMSPEERADRLDELQSWVAEVLIPQYGDYLRDQTLKPCWPHHPAAVNELSWLYVEWFNAYLAEERRTRDAADWHDRWLPGVITRFKTVFRGCPHDPNE</sequence>
<dbReference type="Proteomes" id="UP001589532">
    <property type="component" value="Unassembled WGS sequence"/>
</dbReference>
<name>A0ABV5S5X5_9ACTN</name>
<dbReference type="RefSeq" id="WP_344988890.1">
    <property type="nucleotide sequence ID" value="NZ_BAAAXV010000004.1"/>
</dbReference>
<organism evidence="1 2">
    <name type="scientific">Nonomuraea helvata</name>
    <dbReference type="NCBI Taxonomy" id="37484"/>
    <lineage>
        <taxon>Bacteria</taxon>
        <taxon>Bacillati</taxon>
        <taxon>Actinomycetota</taxon>
        <taxon>Actinomycetes</taxon>
        <taxon>Streptosporangiales</taxon>
        <taxon>Streptosporangiaceae</taxon>
        <taxon>Nonomuraea</taxon>
    </lineage>
</organism>
<dbReference type="EMBL" id="JBHMBW010000027">
    <property type="protein sequence ID" value="MFB9627073.1"/>
    <property type="molecule type" value="Genomic_DNA"/>
</dbReference>
<evidence type="ECO:0000313" key="1">
    <source>
        <dbReference type="EMBL" id="MFB9627073.1"/>
    </source>
</evidence>
<keyword evidence="2" id="KW-1185">Reference proteome</keyword>
<accession>A0ABV5S5X5</accession>